<protein>
    <submittedName>
        <fullName evidence="1">Uncharacterized protein</fullName>
    </submittedName>
</protein>
<organism evidence="1 2">
    <name type="scientific">Ensete ventricosum</name>
    <name type="common">Abyssinian banana</name>
    <name type="synonym">Musa ensete</name>
    <dbReference type="NCBI Taxonomy" id="4639"/>
    <lineage>
        <taxon>Eukaryota</taxon>
        <taxon>Viridiplantae</taxon>
        <taxon>Streptophyta</taxon>
        <taxon>Embryophyta</taxon>
        <taxon>Tracheophyta</taxon>
        <taxon>Spermatophyta</taxon>
        <taxon>Magnoliopsida</taxon>
        <taxon>Liliopsida</taxon>
        <taxon>Zingiberales</taxon>
        <taxon>Musaceae</taxon>
        <taxon>Ensete</taxon>
    </lineage>
</organism>
<evidence type="ECO:0000313" key="1">
    <source>
        <dbReference type="EMBL" id="RRT54715.1"/>
    </source>
</evidence>
<dbReference type="AlphaFoldDB" id="A0A426YSP1"/>
<dbReference type="Proteomes" id="UP000287651">
    <property type="component" value="Unassembled WGS sequence"/>
</dbReference>
<comment type="caution">
    <text evidence="1">The sequence shown here is derived from an EMBL/GenBank/DDBJ whole genome shotgun (WGS) entry which is preliminary data.</text>
</comment>
<name>A0A426YSP1_ENSVE</name>
<proteinExistence type="predicted"/>
<gene>
    <name evidence="1" type="ORF">B296_00031610</name>
</gene>
<reference evidence="1 2" key="1">
    <citation type="journal article" date="2014" name="Agronomy (Basel)">
        <title>A Draft Genome Sequence for Ensete ventricosum, the Drought-Tolerant Tree Against Hunger.</title>
        <authorList>
            <person name="Harrison J."/>
            <person name="Moore K.A."/>
            <person name="Paszkiewicz K."/>
            <person name="Jones T."/>
            <person name="Grant M."/>
            <person name="Ambacheew D."/>
            <person name="Muzemil S."/>
            <person name="Studholme D.J."/>
        </authorList>
    </citation>
    <scope>NUCLEOTIDE SEQUENCE [LARGE SCALE GENOMIC DNA]</scope>
</reference>
<sequence length="52" mass="5536">ANPEVLSSRVWDRWPPAGESFSKLSSSVTAGVVSSLYSGWEDVSNEPVSSGH</sequence>
<feature type="non-terminal residue" evidence="1">
    <location>
        <position position="1"/>
    </location>
</feature>
<accession>A0A426YSP1</accession>
<evidence type="ECO:0000313" key="2">
    <source>
        <dbReference type="Proteomes" id="UP000287651"/>
    </source>
</evidence>
<dbReference type="EMBL" id="AMZH03010462">
    <property type="protein sequence ID" value="RRT54715.1"/>
    <property type="molecule type" value="Genomic_DNA"/>
</dbReference>